<evidence type="ECO:0000313" key="5">
    <source>
        <dbReference type="Proteomes" id="UP000563601"/>
    </source>
</evidence>
<dbReference type="RefSeq" id="WP_161858687.1">
    <property type="nucleotide sequence ID" value="NZ_CP047491.1"/>
</dbReference>
<keyword evidence="4" id="KW-1185">Reference proteome</keyword>
<dbReference type="EMBL" id="JACHHR010000001">
    <property type="protein sequence ID" value="MBB5210117.1"/>
    <property type="molecule type" value="Genomic_DNA"/>
</dbReference>
<gene>
    <name evidence="3" type="ORF">GTQ55_10440</name>
    <name evidence="2" type="ORF">HNQ53_000305</name>
</gene>
<dbReference type="Proteomes" id="UP000464675">
    <property type="component" value="Chromosome"/>
</dbReference>
<dbReference type="EMBL" id="CP047491">
    <property type="protein sequence ID" value="QHQ39365.1"/>
    <property type="molecule type" value="Genomic_DNA"/>
</dbReference>
<evidence type="ECO:0000313" key="3">
    <source>
        <dbReference type="EMBL" id="QHQ39365.1"/>
    </source>
</evidence>
<protein>
    <recommendedName>
        <fullName evidence="6">Secreted protein</fullName>
    </recommendedName>
</protein>
<evidence type="ECO:0008006" key="6">
    <source>
        <dbReference type="Google" id="ProtNLM"/>
    </source>
</evidence>
<feature type="region of interest" description="Disordered" evidence="1">
    <location>
        <begin position="75"/>
        <end position="97"/>
    </location>
</feature>
<organism evidence="2 5">
    <name type="scientific">Microbulbifer hydrolyticus</name>
    <dbReference type="NCBI Taxonomy" id="48074"/>
    <lineage>
        <taxon>Bacteria</taxon>
        <taxon>Pseudomonadati</taxon>
        <taxon>Pseudomonadota</taxon>
        <taxon>Gammaproteobacteria</taxon>
        <taxon>Cellvibrionales</taxon>
        <taxon>Microbulbiferaceae</taxon>
        <taxon>Microbulbifer</taxon>
    </lineage>
</organism>
<dbReference type="AlphaFoldDB" id="A0A6P1TCA9"/>
<reference evidence="2 5" key="2">
    <citation type="submission" date="2020-08" db="EMBL/GenBank/DDBJ databases">
        <title>Genomic Encyclopedia of Type Strains, Phase IV (KMG-IV): sequencing the most valuable type-strain genomes for metagenomic binning, comparative biology and taxonomic classification.</title>
        <authorList>
            <person name="Goeker M."/>
        </authorList>
    </citation>
    <scope>NUCLEOTIDE SEQUENCE [LARGE SCALE GENOMIC DNA]</scope>
    <source>
        <strain evidence="2 5">DSM 11525</strain>
    </source>
</reference>
<reference evidence="3 4" key="1">
    <citation type="submission" date="2020-01" db="EMBL/GenBank/DDBJ databases">
        <title>The possibility of degradation of plastic by Microbulbifer hydrolyticus IRE-31.</title>
        <authorList>
            <person name="Liu L."/>
        </authorList>
    </citation>
    <scope>NUCLEOTIDE SEQUENCE [LARGE SCALE GENOMIC DNA]</scope>
    <source>
        <strain evidence="3 4">IRE-31</strain>
    </source>
</reference>
<proteinExistence type="predicted"/>
<evidence type="ECO:0000313" key="2">
    <source>
        <dbReference type="EMBL" id="MBB5210117.1"/>
    </source>
</evidence>
<dbReference type="Proteomes" id="UP000563601">
    <property type="component" value="Unassembled WGS sequence"/>
</dbReference>
<evidence type="ECO:0000313" key="4">
    <source>
        <dbReference type="Proteomes" id="UP000464675"/>
    </source>
</evidence>
<name>A0A6P1TCA9_9GAMM</name>
<sequence>MPRITLIVTLALFVGGEVGAQTNIDETRTVIVELDNDKLILENDGTENGKRLYALGRELRALDEDIRQLKEQADMMPVTPSPPPESNNKNAPKPPTVKNENIEILHSVLAVMEQNRADAAEELREAWKLSNSRSWGSPAEHLESAQDNIQSARGALDKSMPSSLYCRTKIQSTREPSNIHYMPEGDFRSGGEDWVSYTVGAKIKIGNYRFRVSGDDAVFDQKVTILQDPFVHVIQPL</sequence>
<accession>A0A6P1TCA9</accession>
<evidence type="ECO:0000256" key="1">
    <source>
        <dbReference type="SAM" id="MobiDB-lite"/>
    </source>
</evidence>